<dbReference type="Proteomes" id="UP000250369">
    <property type="component" value="Unassembled WGS sequence"/>
</dbReference>
<name>A0A329LRT7_9BACL</name>
<dbReference type="AlphaFoldDB" id="A0A329LRT7"/>
<reference evidence="1 2" key="1">
    <citation type="journal article" date="2009" name="Int. J. Syst. Evol. Microbiol.">
        <title>Paenibacillus contaminans sp. nov., isolated from a contaminated laboratory plate.</title>
        <authorList>
            <person name="Chou J.H."/>
            <person name="Lee J.H."/>
            <person name="Lin M.C."/>
            <person name="Chang P.S."/>
            <person name="Arun A.B."/>
            <person name="Young C.C."/>
            <person name="Chen W.M."/>
        </authorList>
    </citation>
    <scope>NUCLEOTIDE SEQUENCE [LARGE SCALE GENOMIC DNA]</scope>
    <source>
        <strain evidence="1 2">CKOBP-6</strain>
    </source>
</reference>
<gene>
    <name evidence="1" type="ORF">DQG23_37835</name>
</gene>
<evidence type="ECO:0000313" key="1">
    <source>
        <dbReference type="EMBL" id="RAV10484.1"/>
    </source>
</evidence>
<sequence>MRQQRSVRAGYGRQRIRQALRVLHVEGQLAWQLEAAGAEIFRNDVRVQIPASVRKCLVPVQQLEGDDGVVRLRCVHILQVNDDLPFLRMIDGNGRHRKHTQIAHVRSFAEIPRENIDLQLIRCDIFRNGRRIFVLGGASPRNARLRPLGKLRGIAVAVRIDETHAVPVIIECRLRTVDQLDAEPHGLIVGSGE</sequence>
<accession>A0A329LRT7</accession>
<keyword evidence="2" id="KW-1185">Reference proteome</keyword>
<proteinExistence type="predicted"/>
<dbReference type="EMBL" id="QMFB01000043">
    <property type="protein sequence ID" value="RAV10484.1"/>
    <property type="molecule type" value="Genomic_DNA"/>
</dbReference>
<evidence type="ECO:0000313" key="2">
    <source>
        <dbReference type="Proteomes" id="UP000250369"/>
    </source>
</evidence>
<protein>
    <submittedName>
        <fullName evidence="1">Uncharacterized protein</fullName>
    </submittedName>
</protein>
<organism evidence="1 2">
    <name type="scientific">Paenibacillus contaminans</name>
    <dbReference type="NCBI Taxonomy" id="450362"/>
    <lineage>
        <taxon>Bacteria</taxon>
        <taxon>Bacillati</taxon>
        <taxon>Bacillota</taxon>
        <taxon>Bacilli</taxon>
        <taxon>Bacillales</taxon>
        <taxon>Paenibacillaceae</taxon>
        <taxon>Paenibacillus</taxon>
    </lineage>
</organism>
<comment type="caution">
    <text evidence="1">The sequence shown here is derived from an EMBL/GenBank/DDBJ whole genome shotgun (WGS) entry which is preliminary data.</text>
</comment>